<dbReference type="GO" id="GO:0016620">
    <property type="term" value="F:oxidoreductase activity, acting on the aldehyde or oxo group of donors, NAD or NADP as acceptor"/>
    <property type="evidence" value="ECO:0007669"/>
    <property type="project" value="InterPro"/>
</dbReference>
<dbReference type="InterPro" id="IPR015590">
    <property type="entry name" value="Aldehyde_DH_dom"/>
</dbReference>
<proteinExistence type="inferred from homology"/>
<dbReference type="PROSITE" id="PS00070">
    <property type="entry name" value="ALDEHYDE_DEHYDR_CYS"/>
    <property type="match status" value="1"/>
</dbReference>
<evidence type="ECO:0000259" key="4">
    <source>
        <dbReference type="Pfam" id="PF00171"/>
    </source>
</evidence>
<comment type="caution">
    <text evidence="5">The sequence shown here is derived from an EMBL/GenBank/DDBJ whole genome shotgun (WGS) entry which is preliminary data.</text>
</comment>
<name>A0A8J6NS00_9BACT</name>
<dbReference type="Gene3D" id="3.40.309.10">
    <property type="entry name" value="Aldehyde Dehydrogenase, Chain A, domain 2"/>
    <property type="match status" value="1"/>
</dbReference>
<dbReference type="InterPro" id="IPR016160">
    <property type="entry name" value="Ald_DH_CS_CYS"/>
</dbReference>
<sequence>MKDIQERLDKVHQLIAAIAARREPLILTAVRDTGFTRRECGIEAELVLTNLKNFEDMASAFAPRRPICGPGQEVALVLPYNGSAWLNTAIVSIYMVGNRVRVKFATRGSEISRLIESIYTPIFGDAICFDYSNGKTFLERAITDSDTPAICLFGTDEYAIHYREAIKAHRKKFIFEGPGKDPFIVLAGADLEATARELAFSKYIYAGQTCTAPERVYVHESIHDEFLELFLEFSRAVKIGDPEDPATEMGAVASPRAIAAIKAQLADAVARGGRIVLGGRIEGNLVYPTVVVDARQDMLGMQNEIFGPVTFVSAFATDQEAVRLARDNRYGLRAAVYGREDEARRLADELAGEPYCHPVDQITFGRFGTVGVNLSRSESWVGAFVNKAVGGYGCSGWIWETVDDKFILKQGPKLLSLETSFAPR</sequence>
<accession>A0A8J6NS00</accession>
<gene>
    <name evidence="5" type="ORF">H8E23_12170</name>
</gene>
<dbReference type="Proteomes" id="UP000603434">
    <property type="component" value="Unassembled WGS sequence"/>
</dbReference>
<evidence type="ECO:0000313" key="5">
    <source>
        <dbReference type="EMBL" id="MBC8362141.1"/>
    </source>
</evidence>
<comment type="similarity">
    <text evidence="1">Belongs to the aldehyde dehydrogenase family.</text>
</comment>
<evidence type="ECO:0000313" key="6">
    <source>
        <dbReference type="Proteomes" id="UP000603434"/>
    </source>
</evidence>
<evidence type="ECO:0000256" key="2">
    <source>
        <dbReference type="ARBA" id="ARBA00023002"/>
    </source>
</evidence>
<dbReference type="SUPFAM" id="SSF53720">
    <property type="entry name" value="ALDH-like"/>
    <property type="match status" value="1"/>
</dbReference>
<dbReference type="EMBL" id="JACNJH010000171">
    <property type="protein sequence ID" value="MBC8362141.1"/>
    <property type="molecule type" value="Genomic_DNA"/>
</dbReference>
<reference evidence="5 6" key="1">
    <citation type="submission" date="2020-08" db="EMBL/GenBank/DDBJ databases">
        <title>Bridging the membrane lipid divide: bacteria of the FCB group superphylum have the potential to synthesize archaeal ether lipids.</title>
        <authorList>
            <person name="Villanueva L."/>
            <person name="Von Meijenfeldt F.A.B."/>
            <person name="Westbye A.B."/>
            <person name="Yadav S."/>
            <person name="Hopmans E.C."/>
            <person name="Dutilh B.E."/>
            <person name="Sinninghe Damste J.S."/>
        </authorList>
    </citation>
    <scope>NUCLEOTIDE SEQUENCE [LARGE SCALE GENOMIC DNA]</scope>
    <source>
        <strain evidence="5">NIOZ-UU30</strain>
    </source>
</reference>
<evidence type="ECO:0000256" key="3">
    <source>
        <dbReference type="ARBA" id="ARBA00023027"/>
    </source>
</evidence>
<dbReference type="InterPro" id="IPR016162">
    <property type="entry name" value="Ald_DH_N"/>
</dbReference>
<dbReference type="AlphaFoldDB" id="A0A8J6NS00"/>
<dbReference type="PANTHER" id="PTHR42986">
    <property type="entry name" value="BENZALDEHYDE DEHYDROGENASE YFMT"/>
    <property type="match status" value="1"/>
</dbReference>
<dbReference type="InterPro" id="IPR016163">
    <property type="entry name" value="Ald_DH_C"/>
</dbReference>
<organism evidence="5 6">
    <name type="scientific">Candidatus Desulfatibia profunda</name>
    <dbReference type="NCBI Taxonomy" id="2841695"/>
    <lineage>
        <taxon>Bacteria</taxon>
        <taxon>Pseudomonadati</taxon>
        <taxon>Thermodesulfobacteriota</taxon>
        <taxon>Desulfobacteria</taxon>
        <taxon>Desulfobacterales</taxon>
        <taxon>Desulfobacterales incertae sedis</taxon>
        <taxon>Candidatus Desulfatibia</taxon>
    </lineage>
</organism>
<dbReference type="InterPro" id="IPR016161">
    <property type="entry name" value="Ald_DH/histidinol_DH"/>
</dbReference>
<dbReference type="PANTHER" id="PTHR42986:SF1">
    <property type="entry name" value="BENZALDEHYDE DEHYDROGENASE YFMT"/>
    <property type="match status" value="1"/>
</dbReference>
<keyword evidence="3" id="KW-0520">NAD</keyword>
<dbReference type="Gene3D" id="3.40.605.10">
    <property type="entry name" value="Aldehyde Dehydrogenase, Chain A, domain 1"/>
    <property type="match status" value="1"/>
</dbReference>
<feature type="domain" description="Aldehyde dehydrogenase" evidence="4">
    <location>
        <begin position="4"/>
        <end position="350"/>
    </location>
</feature>
<evidence type="ECO:0000256" key="1">
    <source>
        <dbReference type="ARBA" id="ARBA00009986"/>
    </source>
</evidence>
<protein>
    <submittedName>
        <fullName evidence="5">Aldehyde dehydrogenase family protein</fullName>
    </submittedName>
</protein>
<dbReference type="Pfam" id="PF00171">
    <property type="entry name" value="Aldedh"/>
    <property type="match status" value="1"/>
</dbReference>
<keyword evidence="2" id="KW-0560">Oxidoreductase</keyword>